<accession>A0A8S3WBS2</accession>
<dbReference type="Proteomes" id="UP000691718">
    <property type="component" value="Unassembled WGS sequence"/>
</dbReference>
<comment type="caution">
    <text evidence="2">The sequence shown here is derived from an EMBL/GenBank/DDBJ whole genome shotgun (WGS) entry which is preliminary data.</text>
</comment>
<protein>
    <submittedName>
        <fullName evidence="2">(apollo) hypothetical protein</fullName>
    </submittedName>
</protein>
<sequence length="174" mass="19684">MLRERDKRAPASPRHAPLHAPAPAPPLAPAAHLNGYLILGILTGILHTLVAKQEIVLSIVPVDIVVNTVIAAGWETTKQQTNEDDIKIYNVTNNRSPMLWKDLSKVLNIHLRNLVSPRTIWYCFVIETTNEVIHLICTLFLHFIPAFFVDSACKLLNKQPILTKIYKKFTNYQT</sequence>
<dbReference type="AlphaFoldDB" id="A0A8S3WBS2"/>
<evidence type="ECO:0000313" key="2">
    <source>
        <dbReference type="EMBL" id="CAG4949702.1"/>
    </source>
</evidence>
<dbReference type="PANTHER" id="PTHR11011">
    <property type="entry name" value="MALE STERILITY PROTEIN 2-RELATED"/>
    <property type="match status" value="1"/>
</dbReference>
<evidence type="ECO:0000313" key="3">
    <source>
        <dbReference type="Proteomes" id="UP000691718"/>
    </source>
</evidence>
<gene>
    <name evidence="2" type="ORF">PAPOLLO_LOCUS4085</name>
</gene>
<dbReference type="GO" id="GO:0035336">
    <property type="term" value="P:long-chain fatty-acyl-CoA metabolic process"/>
    <property type="evidence" value="ECO:0007669"/>
    <property type="project" value="TreeGrafter"/>
</dbReference>
<name>A0A8S3WBS2_PARAO</name>
<dbReference type="EMBL" id="CAJQZP010000220">
    <property type="protein sequence ID" value="CAG4949702.1"/>
    <property type="molecule type" value="Genomic_DNA"/>
</dbReference>
<feature type="region of interest" description="Disordered" evidence="1">
    <location>
        <begin position="1"/>
        <end position="23"/>
    </location>
</feature>
<dbReference type="PANTHER" id="PTHR11011:SF116">
    <property type="entry name" value="FATTY ACYL-COA REDUCTASE CG5065-RELATED"/>
    <property type="match status" value="1"/>
</dbReference>
<dbReference type="InterPro" id="IPR026055">
    <property type="entry name" value="FAR"/>
</dbReference>
<keyword evidence="3" id="KW-1185">Reference proteome</keyword>
<organism evidence="2 3">
    <name type="scientific">Parnassius apollo</name>
    <name type="common">Apollo butterfly</name>
    <name type="synonym">Papilio apollo</name>
    <dbReference type="NCBI Taxonomy" id="110799"/>
    <lineage>
        <taxon>Eukaryota</taxon>
        <taxon>Metazoa</taxon>
        <taxon>Ecdysozoa</taxon>
        <taxon>Arthropoda</taxon>
        <taxon>Hexapoda</taxon>
        <taxon>Insecta</taxon>
        <taxon>Pterygota</taxon>
        <taxon>Neoptera</taxon>
        <taxon>Endopterygota</taxon>
        <taxon>Lepidoptera</taxon>
        <taxon>Glossata</taxon>
        <taxon>Ditrysia</taxon>
        <taxon>Papilionoidea</taxon>
        <taxon>Papilionidae</taxon>
        <taxon>Parnassiinae</taxon>
        <taxon>Parnassini</taxon>
        <taxon>Parnassius</taxon>
        <taxon>Parnassius</taxon>
    </lineage>
</organism>
<reference evidence="2" key="1">
    <citation type="submission" date="2021-04" db="EMBL/GenBank/DDBJ databases">
        <authorList>
            <person name="Tunstrom K."/>
        </authorList>
    </citation>
    <scope>NUCLEOTIDE SEQUENCE</scope>
</reference>
<dbReference type="GO" id="GO:0005777">
    <property type="term" value="C:peroxisome"/>
    <property type="evidence" value="ECO:0007669"/>
    <property type="project" value="TreeGrafter"/>
</dbReference>
<proteinExistence type="predicted"/>
<feature type="compositionally biased region" description="Low complexity" evidence="1">
    <location>
        <begin position="10"/>
        <end position="19"/>
    </location>
</feature>
<evidence type="ECO:0000256" key="1">
    <source>
        <dbReference type="SAM" id="MobiDB-lite"/>
    </source>
</evidence>
<dbReference type="GO" id="GO:0080019">
    <property type="term" value="F:alcohol-forming very long-chain fatty acyl-CoA reductase activity"/>
    <property type="evidence" value="ECO:0007669"/>
    <property type="project" value="InterPro"/>
</dbReference>
<dbReference type="OrthoDB" id="429813at2759"/>